<evidence type="ECO:0000259" key="1">
    <source>
        <dbReference type="Pfam" id="PF13699"/>
    </source>
</evidence>
<dbReference type="Pfam" id="PF13699">
    <property type="entry name" value="eCIS_core"/>
    <property type="match status" value="1"/>
</dbReference>
<feature type="domain" description="eCIS core" evidence="1">
    <location>
        <begin position="1"/>
        <end position="68"/>
    </location>
</feature>
<dbReference type="Proteomes" id="UP000830401">
    <property type="component" value="Chromosome"/>
</dbReference>
<accession>A0ABY4G1R9</accession>
<gene>
    <name evidence="2" type="ORF">MUN86_14720</name>
</gene>
<protein>
    <submittedName>
        <fullName evidence="2">DUF4157 domain-containing protein</fullName>
    </submittedName>
</protein>
<evidence type="ECO:0000313" key="3">
    <source>
        <dbReference type="Proteomes" id="UP000830401"/>
    </source>
</evidence>
<name>A0ABY4G1R9_9BACT</name>
<reference evidence="2" key="1">
    <citation type="submission" date="2022-04" db="EMBL/GenBank/DDBJ databases">
        <title>Hymenobacter sp. isolated from the air.</title>
        <authorList>
            <person name="Won M."/>
            <person name="Lee C.-M."/>
            <person name="Woen H.-Y."/>
            <person name="Kwon S.-W."/>
        </authorList>
    </citation>
    <scope>NUCLEOTIDE SEQUENCE</scope>
    <source>
        <strain evidence="2">5420S-77</strain>
    </source>
</reference>
<dbReference type="EMBL" id="CP095061">
    <property type="protein sequence ID" value="UOQ64815.1"/>
    <property type="molecule type" value="Genomic_DNA"/>
</dbReference>
<organism evidence="2 3">
    <name type="scientific">Hymenobacter volaticus</name>
    <dbReference type="NCBI Taxonomy" id="2932254"/>
    <lineage>
        <taxon>Bacteria</taxon>
        <taxon>Pseudomonadati</taxon>
        <taxon>Bacteroidota</taxon>
        <taxon>Cytophagia</taxon>
        <taxon>Cytophagales</taxon>
        <taxon>Hymenobacteraceae</taxon>
        <taxon>Hymenobacter</taxon>
    </lineage>
</organism>
<sequence>MEHSFNRDFSRVRIHTGGYASGLNRQLNAKAFTYGHDIYFNSGQFSPQTKTGQHLLAHELTHTIQQGNRPQGIQRWDADMYFDSDYDDYEAPICNPGKVAPCDVTVWLLSNSELIDMTVTADDYLKATSKGTCEFYDYGNLERRLYAERSDRIHAGHGWLSEHIRDKPTQLYEISQGQGMVLNVMPADLKFALDYAGDMSGKYIVTAKQFREILIKYDIPEMSPETWFQAQYGKDVIPLQLIITPPKQQSFFPSNFYNLNNYTNNPFDINNTNTGIGYGFIPGGTFSAIGGSGMYQNPYDRGILNPFSDPVYSQNVNFNNPRSVSGAQTNWRGDIVEFNSYRSSLVNTAANRNLNPFDPRGQGNFPVFDYMSRVDGKLVSVTHSLDADSVHYLTKFQRATGSVQAAKYTSALGALNQNFGVTTDSVLVNADTYLAVPTDHVDTVRANLRDPNVTGSIPHSPAKYMNLLDYYLRSSPVTINNVTVNNWNTLMTLSPADRNTVIAGLATKASDRVISNGIITPQLEKQQAFRIRYQDVPQPEFKRAAGSELLESVRLSTSGNVSTGFHPMAKSNSIRGGAIGTGLSTVINIEQILANPEDHPYPFRELAVNLSLSGSVGTGSIYLESYVNASLQNALLNRSAANLAATGSAGALSRFAFPVRGGVSMGFGGGAASAMTLASMGIDDIFFDADYSRIDYAAKTSRAFISGSVSAGAGWLAAAGTGAVLGSEVPIAGTIVGFGAGALVYWLTDNTIGEDVEGLVREGMGEYGCVGVKTPSRPSSTPSIPIDLTPALPANMG</sequence>
<keyword evidence="3" id="KW-1185">Reference proteome</keyword>
<proteinExistence type="predicted"/>
<evidence type="ECO:0000313" key="2">
    <source>
        <dbReference type="EMBL" id="UOQ64815.1"/>
    </source>
</evidence>
<dbReference type="InterPro" id="IPR025295">
    <property type="entry name" value="eCIS_core_dom"/>
</dbReference>